<comment type="caution">
    <text evidence="1">The sequence shown here is derived from an EMBL/GenBank/DDBJ whole genome shotgun (WGS) entry which is preliminary data.</text>
</comment>
<keyword evidence="2" id="KW-1185">Reference proteome</keyword>
<reference evidence="1" key="1">
    <citation type="submission" date="2022-05" db="EMBL/GenBank/DDBJ databases">
        <authorList>
            <person name="Blom J."/>
        </authorList>
    </citation>
    <scope>NUCLEOTIDE SEQUENCE</scope>
    <source>
        <strain evidence="1">Type strain: CPO20170097</strain>
    </source>
</reference>
<sequence>MYRKTDAGHCLLYSVAATLIHGVNNYNLITYRMRGI</sequence>
<evidence type="ECO:0000313" key="1">
    <source>
        <dbReference type="EMBL" id="CAH6661904.1"/>
    </source>
</evidence>
<name>A0ABM9FG03_9ENTR</name>
<dbReference type="EMBL" id="CALSBS010000031">
    <property type="protein sequence ID" value="CAH6661904.1"/>
    <property type="molecule type" value="Genomic_DNA"/>
</dbReference>
<organism evidence="1 2">
    <name type="scientific">Pseudocitrobacter vendiensis</name>
    <dbReference type="NCBI Taxonomy" id="2488306"/>
    <lineage>
        <taxon>Bacteria</taxon>
        <taxon>Pseudomonadati</taxon>
        <taxon>Pseudomonadota</taxon>
        <taxon>Gammaproteobacteria</taxon>
        <taxon>Enterobacterales</taxon>
        <taxon>Enterobacteriaceae</taxon>
        <taxon>Pseudocitrobacter</taxon>
    </lineage>
</organism>
<accession>A0ABM9FG03</accession>
<evidence type="ECO:0000313" key="2">
    <source>
        <dbReference type="Proteomes" id="UP001152651"/>
    </source>
</evidence>
<dbReference type="Proteomes" id="UP001152651">
    <property type="component" value="Unassembled WGS sequence"/>
</dbReference>
<protein>
    <submittedName>
        <fullName evidence="1">Uncharacterized protein</fullName>
    </submittedName>
</protein>
<gene>
    <name evidence="1" type="ORF">FBBNIHIM_22620</name>
</gene>
<proteinExistence type="predicted"/>